<comment type="subcellular location">
    <subcellularLocation>
        <location evidence="1">Secreted</location>
    </subcellularLocation>
</comment>
<dbReference type="GO" id="GO:0004252">
    <property type="term" value="F:serine-type endopeptidase activity"/>
    <property type="evidence" value="ECO:0007669"/>
    <property type="project" value="TreeGrafter"/>
</dbReference>
<dbReference type="Ensembl" id="ENSCMUT00000033979.1">
    <property type="protein sequence ID" value="ENSCMUP00000028924.1"/>
    <property type="gene ID" value="ENSCMUG00000017792.1"/>
</dbReference>
<dbReference type="GO" id="GO:0005615">
    <property type="term" value="C:extracellular space"/>
    <property type="evidence" value="ECO:0007669"/>
    <property type="project" value="TreeGrafter"/>
</dbReference>
<dbReference type="Pfam" id="PF00530">
    <property type="entry name" value="SRCR"/>
    <property type="match status" value="8"/>
</dbReference>
<dbReference type="FunFam" id="3.10.250.10:FF:000006">
    <property type="entry name" value="neurotrypsin isoform X2"/>
    <property type="match status" value="5"/>
</dbReference>
<keyword evidence="3" id="KW-0732">Signal</keyword>
<dbReference type="GO" id="GO:0031638">
    <property type="term" value="P:zymogen activation"/>
    <property type="evidence" value="ECO:0007669"/>
    <property type="project" value="TreeGrafter"/>
</dbReference>
<evidence type="ECO:0000256" key="5">
    <source>
        <dbReference type="ARBA" id="ARBA00023157"/>
    </source>
</evidence>
<proteinExistence type="predicted"/>
<evidence type="ECO:0000256" key="4">
    <source>
        <dbReference type="ARBA" id="ARBA00022737"/>
    </source>
</evidence>
<dbReference type="Proteomes" id="UP000694553">
    <property type="component" value="Unassembled WGS sequence"/>
</dbReference>
<name>A0A8U7NVR9_CORMO</name>
<keyword evidence="5" id="KW-1015">Disulfide bond</keyword>
<dbReference type="PANTHER" id="PTHR48071">
    <property type="entry name" value="SRCR DOMAIN-CONTAINING PROTEIN"/>
    <property type="match status" value="1"/>
</dbReference>
<dbReference type="PRINTS" id="PR00258">
    <property type="entry name" value="SPERACTRCPTR"/>
</dbReference>
<dbReference type="FunFam" id="3.10.250.10:FF:000003">
    <property type="entry name" value="Deleted in malignant brain tumors 1"/>
    <property type="match status" value="3"/>
</dbReference>
<protein>
    <submittedName>
        <fullName evidence="7">Uncharacterized protein</fullName>
    </submittedName>
</protein>
<dbReference type="PROSITE" id="PS50287">
    <property type="entry name" value="SRCR_2"/>
    <property type="match status" value="8"/>
</dbReference>
<evidence type="ECO:0000256" key="3">
    <source>
        <dbReference type="ARBA" id="ARBA00022729"/>
    </source>
</evidence>
<dbReference type="InterPro" id="IPR001190">
    <property type="entry name" value="SRCR"/>
</dbReference>
<evidence type="ECO:0000256" key="6">
    <source>
        <dbReference type="ARBA" id="ARBA00023180"/>
    </source>
</evidence>
<organism evidence="7 8">
    <name type="scientific">Corvus moneduloides</name>
    <name type="common">New Caledonian crow</name>
    <dbReference type="NCBI Taxonomy" id="1196302"/>
    <lineage>
        <taxon>Eukaryota</taxon>
        <taxon>Metazoa</taxon>
        <taxon>Chordata</taxon>
        <taxon>Craniata</taxon>
        <taxon>Vertebrata</taxon>
        <taxon>Euteleostomi</taxon>
        <taxon>Archelosauria</taxon>
        <taxon>Archosauria</taxon>
        <taxon>Dinosauria</taxon>
        <taxon>Saurischia</taxon>
        <taxon>Theropoda</taxon>
        <taxon>Coelurosauria</taxon>
        <taxon>Aves</taxon>
        <taxon>Neognathae</taxon>
        <taxon>Neoaves</taxon>
        <taxon>Telluraves</taxon>
        <taxon>Australaves</taxon>
        <taxon>Passeriformes</taxon>
        <taxon>Corvoidea</taxon>
        <taxon>Corvidae</taxon>
        <taxon>Corvus</taxon>
    </lineage>
</organism>
<keyword evidence="4" id="KW-0677">Repeat</keyword>
<evidence type="ECO:0000256" key="1">
    <source>
        <dbReference type="ARBA" id="ARBA00004613"/>
    </source>
</evidence>
<dbReference type="GO" id="GO:0005886">
    <property type="term" value="C:plasma membrane"/>
    <property type="evidence" value="ECO:0007669"/>
    <property type="project" value="TreeGrafter"/>
</dbReference>
<keyword evidence="2" id="KW-0964">Secreted</keyword>
<reference evidence="7" key="3">
    <citation type="submission" date="2025-09" db="UniProtKB">
        <authorList>
            <consortium name="Ensembl"/>
        </authorList>
    </citation>
    <scope>IDENTIFICATION</scope>
</reference>
<dbReference type="InterPro" id="IPR036772">
    <property type="entry name" value="SRCR-like_dom_sf"/>
</dbReference>
<reference evidence="7" key="2">
    <citation type="submission" date="2025-08" db="UniProtKB">
        <authorList>
            <consortium name="Ensembl"/>
        </authorList>
    </citation>
    <scope>IDENTIFICATION</scope>
</reference>
<evidence type="ECO:0000313" key="8">
    <source>
        <dbReference type="Proteomes" id="UP000694553"/>
    </source>
</evidence>
<evidence type="ECO:0000313" key="7">
    <source>
        <dbReference type="Ensembl" id="ENSCMUP00000028924.1"/>
    </source>
</evidence>
<dbReference type="Gene3D" id="3.10.250.10">
    <property type="entry name" value="SRCR-like domain"/>
    <property type="match status" value="8"/>
</dbReference>
<dbReference type="SMART" id="SM00202">
    <property type="entry name" value="SR"/>
    <property type="match status" value="8"/>
</dbReference>
<keyword evidence="8" id="KW-1185">Reference proteome</keyword>
<dbReference type="AlphaFoldDB" id="A0A8U7NVR9"/>
<reference evidence="8" key="1">
    <citation type="submission" date="2019-10" db="EMBL/GenBank/DDBJ databases">
        <title>Corvus moneduloides (New Caledonian crow) genome, bCorMon1, primary haplotype.</title>
        <authorList>
            <person name="Rutz C."/>
            <person name="Fungtammasan C."/>
            <person name="Mountcastle J."/>
            <person name="Formenti G."/>
            <person name="Chow W."/>
            <person name="Howe K."/>
            <person name="Steele M.P."/>
            <person name="Fernandes J."/>
            <person name="Gilbert M.T.P."/>
            <person name="Fedrigo O."/>
            <person name="Jarvis E.D."/>
            <person name="Gemmell N."/>
        </authorList>
    </citation>
    <scope>NUCLEOTIDE SEQUENCE [LARGE SCALE GENOMIC DNA]</scope>
</reference>
<sequence length="955" mass="99323">PGGVQAAGMWLCCFCNIDLVNGSNRCEGRVEISHSGGRGTVCDDSWDLSDAQVVCRQLGCGFAVSATSSASFGQGSGSIYLDDVNCAGWESSLFQCSHRGWGVHNCNHGEDAGVVCSDATISLVNGSNRCEGRVEISHSGGRGTVCDDSWDLSDAQVVCRQLGCGFAVSATSSASFGQGSGSIYLDDVNCAGWESSLFQCSHRGWGVHNCGHNEDAGVVCSDATISLVNGSNRCEGHVEISHSGGRGTVCDDSWDLSDAQVVCRQLGCGFAVSATSSASFGQGSGSIYLDDVNCAGWESSLFQCSHRGWGVHNCGHNEDAGVVCSDATISLVNGSNRCEGRVEISHSGGRGTVCDDSWDLSDAQVVCRQLGCGFAVSATSSASFGQGSGSIYLDDVNCAGWESSLFQCSHRGWGVHNCNHGEDAGVVCSDATISLVNGSNRCEGRVEISHSGGRGTVCDDSWDLSDAQVVCRQLGCGFAVSATSSASFGQGSGSIYLDDVNCAGWESSLFQCSHRGWGVHNCNHGEDAGVVCSDATISLVNGSNRCEGRVEISHSGGRGTVCDDSWDLSDAQVVCRQLGCGFAVSATSSASFGQGSGSIYLDDVNCAGWESSLFQCSHRGWGVHNCGHNEDAGVVCSDATISLVNGSNRCEGRVEISHSGGRGTVCDDSWDLSDAQVVCRQLGCGFAVSATSSASFGQGSGSIYLDDVNCAGWESSLFQCSHRGWGVHNCGHNEDAGVVCSGTIDLTACTAGRFQKVVLAGGSECLLSFFGHCFVQKQLVPQSLGFGSLPGRGEPRKSKSLAKFSVSPSFQDATISLVNGSNRCEGRVEISHSGGRGTVCDDSWDLSDAQVVCRQLGCGFAVSATSSASFGQGSGSIYLDDVNCAGWESSLFQCSHRGWGVHNCGHNEDAGVVCSGTIDLTACTAGRFQKVVLAGRNSMCVGHEGRIMFLVDPTM</sequence>
<accession>A0A8U7NVR9</accession>
<dbReference type="PANTHER" id="PTHR48071:SF15">
    <property type="entry name" value="SRCR DOMAIN-CONTAINING PROTEIN"/>
    <property type="match status" value="1"/>
</dbReference>
<evidence type="ECO:0000256" key="2">
    <source>
        <dbReference type="ARBA" id="ARBA00022525"/>
    </source>
</evidence>
<keyword evidence="6" id="KW-0325">Glycoprotein</keyword>
<dbReference type="SUPFAM" id="SSF56487">
    <property type="entry name" value="SRCR-like"/>
    <property type="match status" value="8"/>
</dbReference>